<dbReference type="STRING" id="1263868.RESH_03509"/>
<name>M5S2N8_9BACT</name>
<protein>
    <submittedName>
        <fullName evidence="1">Uncharacterized protein</fullName>
    </submittedName>
</protein>
<organism evidence="1 2">
    <name type="scientific">Rhodopirellula europaea SH398</name>
    <dbReference type="NCBI Taxonomy" id="1263868"/>
    <lineage>
        <taxon>Bacteria</taxon>
        <taxon>Pseudomonadati</taxon>
        <taxon>Planctomycetota</taxon>
        <taxon>Planctomycetia</taxon>
        <taxon>Pirellulales</taxon>
        <taxon>Pirellulaceae</taxon>
        <taxon>Rhodopirellula</taxon>
    </lineage>
</organism>
<sequence length="43" mass="4556">MANDVVGADCVVTSRWTISEADLDDHIDVATFAAGQNYPRCGA</sequence>
<dbReference type="EMBL" id="ANOF01000111">
    <property type="protein sequence ID" value="EMI25888.1"/>
    <property type="molecule type" value="Genomic_DNA"/>
</dbReference>
<dbReference type="Proteomes" id="UP000011996">
    <property type="component" value="Unassembled WGS sequence"/>
</dbReference>
<gene>
    <name evidence="1" type="ORF">RESH_03509</name>
</gene>
<reference evidence="1 2" key="1">
    <citation type="journal article" date="2013" name="Mar. Genomics">
        <title>Expression of sulfatases in Rhodopirellula baltica and the diversity of sulfatases in the genus Rhodopirellula.</title>
        <authorList>
            <person name="Wegner C.E."/>
            <person name="Richter-Heitmann T."/>
            <person name="Klindworth A."/>
            <person name="Klockow C."/>
            <person name="Richter M."/>
            <person name="Achstetter T."/>
            <person name="Glockner F.O."/>
            <person name="Harder J."/>
        </authorList>
    </citation>
    <scope>NUCLEOTIDE SEQUENCE [LARGE SCALE GENOMIC DNA]</scope>
    <source>
        <strain evidence="1 2">SH398</strain>
    </source>
</reference>
<proteinExistence type="predicted"/>
<accession>M5S2N8</accession>
<dbReference type="AlphaFoldDB" id="M5S2N8"/>
<comment type="caution">
    <text evidence="1">The sequence shown here is derived from an EMBL/GenBank/DDBJ whole genome shotgun (WGS) entry which is preliminary data.</text>
</comment>
<evidence type="ECO:0000313" key="2">
    <source>
        <dbReference type="Proteomes" id="UP000011996"/>
    </source>
</evidence>
<evidence type="ECO:0000313" key="1">
    <source>
        <dbReference type="EMBL" id="EMI25888.1"/>
    </source>
</evidence>
<dbReference type="PATRIC" id="fig|1263868.3.peg.3785"/>